<dbReference type="AlphaFoldDB" id="A0A0A9G6T4"/>
<dbReference type="EMBL" id="GBRH01178747">
    <property type="protein sequence ID" value="JAE19149.1"/>
    <property type="molecule type" value="Transcribed_RNA"/>
</dbReference>
<evidence type="ECO:0000313" key="2">
    <source>
        <dbReference type="EMBL" id="JAE19149.1"/>
    </source>
</evidence>
<reference evidence="2" key="1">
    <citation type="submission" date="2014-09" db="EMBL/GenBank/DDBJ databases">
        <authorList>
            <person name="Magalhaes I.L.F."/>
            <person name="Oliveira U."/>
            <person name="Santos F.R."/>
            <person name="Vidigal T.H.D.A."/>
            <person name="Brescovit A.D."/>
            <person name="Santos A.J."/>
        </authorList>
    </citation>
    <scope>NUCLEOTIDE SEQUENCE</scope>
    <source>
        <tissue evidence="2">Shoot tissue taken approximately 20 cm above the soil surface</tissue>
    </source>
</reference>
<evidence type="ECO:0008006" key="3">
    <source>
        <dbReference type="Google" id="ProtNLM"/>
    </source>
</evidence>
<feature type="signal peptide" evidence="1">
    <location>
        <begin position="1"/>
        <end position="20"/>
    </location>
</feature>
<sequence>MYRKRVILVLQLMIILGTSPEMLIMQAGTDIYERNRLAYIRTCMFRHRNIAKNSHLICISYPVSSC</sequence>
<accession>A0A0A9G6T4</accession>
<proteinExistence type="predicted"/>
<evidence type="ECO:0000256" key="1">
    <source>
        <dbReference type="SAM" id="SignalP"/>
    </source>
</evidence>
<feature type="chain" id="PRO_5002062456" description="Secreted protein" evidence="1">
    <location>
        <begin position="21"/>
        <end position="66"/>
    </location>
</feature>
<reference evidence="2" key="2">
    <citation type="journal article" date="2015" name="Data Brief">
        <title>Shoot transcriptome of the giant reed, Arundo donax.</title>
        <authorList>
            <person name="Barrero R.A."/>
            <person name="Guerrero F.D."/>
            <person name="Moolhuijzen P."/>
            <person name="Goolsby J.A."/>
            <person name="Tidwell J."/>
            <person name="Bellgard S.E."/>
            <person name="Bellgard M.I."/>
        </authorList>
    </citation>
    <scope>NUCLEOTIDE SEQUENCE</scope>
    <source>
        <tissue evidence="2">Shoot tissue taken approximately 20 cm above the soil surface</tissue>
    </source>
</reference>
<keyword evidence="1" id="KW-0732">Signal</keyword>
<name>A0A0A9G6T4_ARUDO</name>
<organism evidence="2">
    <name type="scientific">Arundo donax</name>
    <name type="common">Giant reed</name>
    <name type="synonym">Donax arundinaceus</name>
    <dbReference type="NCBI Taxonomy" id="35708"/>
    <lineage>
        <taxon>Eukaryota</taxon>
        <taxon>Viridiplantae</taxon>
        <taxon>Streptophyta</taxon>
        <taxon>Embryophyta</taxon>
        <taxon>Tracheophyta</taxon>
        <taxon>Spermatophyta</taxon>
        <taxon>Magnoliopsida</taxon>
        <taxon>Liliopsida</taxon>
        <taxon>Poales</taxon>
        <taxon>Poaceae</taxon>
        <taxon>PACMAD clade</taxon>
        <taxon>Arundinoideae</taxon>
        <taxon>Arundineae</taxon>
        <taxon>Arundo</taxon>
    </lineage>
</organism>
<protein>
    <recommendedName>
        <fullName evidence="3">Secreted protein</fullName>
    </recommendedName>
</protein>